<dbReference type="EMBL" id="VSWC01000119">
    <property type="protein sequence ID" value="KAA1082721.1"/>
    <property type="molecule type" value="Genomic_DNA"/>
</dbReference>
<gene>
    <name evidence="1" type="ORF">PGT21_011659</name>
    <name evidence="2" type="ORF">PGTUg99_027608</name>
</gene>
<evidence type="ECO:0000313" key="4">
    <source>
        <dbReference type="Proteomes" id="UP000325313"/>
    </source>
</evidence>
<dbReference type="Proteomes" id="UP000324748">
    <property type="component" value="Unassembled WGS sequence"/>
</dbReference>
<dbReference type="Proteomes" id="UP000325313">
    <property type="component" value="Unassembled WGS sequence"/>
</dbReference>
<comment type="caution">
    <text evidence="1">The sequence shown here is derived from an EMBL/GenBank/DDBJ whole genome shotgun (WGS) entry which is preliminary data.</text>
</comment>
<sequence length="79" mass="8833">MLLCSSPHYRQVPLITANRLLLFVNLGGDIACACMLERLSDILRGGAISHPGILGEQIDVPYDLLRMAFPTLYELYLEQ</sequence>
<evidence type="ECO:0000313" key="1">
    <source>
        <dbReference type="EMBL" id="KAA1082721.1"/>
    </source>
</evidence>
<evidence type="ECO:0000313" key="2">
    <source>
        <dbReference type="EMBL" id="KAA1088077.1"/>
    </source>
</evidence>
<evidence type="ECO:0000313" key="3">
    <source>
        <dbReference type="Proteomes" id="UP000324748"/>
    </source>
</evidence>
<organism evidence="1 3">
    <name type="scientific">Puccinia graminis f. sp. tritici</name>
    <dbReference type="NCBI Taxonomy" id="56615"/>
    <lineage>
        <taxon>Eukaryota</taxon>
        <taxon>Fungi</taxon>
        <taxon>Dikarya</taxon>
        <taxon>Basidiomycota</taxon>
        <taxon>Pucciniomycotina</taxon>
        <taxon>Pucciniomycetes</taxon>
        <taxon>Pucciniales</taxon>
        <taxon>Pucciniaceae</taxon>
        <taxon>Puccinia</taxon>
    </lineage>
</organism>
<keyword evidence="3" id="KW-1185">Reference proteome</keyword>
<protein>
    <submittedName>
        <fullName evidence="1">Uncharacterized protein</fullName>
    </submittedName>
</protein>
<dbReference type="EMBL" id="VDEP01000408">
    <property type="protein sequence ID" value="KAA1088077.1"/>
    <property type="molecule type" value="Genomic_DNA"/>
</dbReference>
<name>A0A5B0N0F3_PUCGR</name>
<dbReference type="AlphaFoldDB" id="A0A5B0N0F3"/>
<reference evidence="3 4" key="1">
    <citation type="submission" date="2019-05" db="EMBL/GenBank/DDBJ databases">
        <title>Emergence of the Ug99 lineage of the wheat stem rust pathogen through somatic hybridization.</title>
        <authorList>
            <person name="Li F."/>
            <person name="Upadhyaya N.M."/>
            <person name="Sperschneider J."/>
            <person name="Matny O."/>
            <person name="Nguyen-Phuc H."/>
            <person name="Mago R."/>
            <person name="Raley C."/>
            <person name="Miller M.E."/>
            <person name="Silverstein K.A.T."/>
            <person name="Henningsen E."/>
            <person name="Hirsch C.D."/>
            <person name="Visser B."/>
            <person name="Pretorius Z.A."/>
            <person name="Steffenson B.J."/>
            <person name="Schwessinger B."/>
            <person name="Dodds P.N."/>
            <person name="Figueroa M."/>
        </authorList>
    </citation>
    <scope>NUCLEOTIDE SEQUENCE [LARGE SCALE GENOMIC DNA]</scope>
    <source>
        <strain evidence="1">21-0</strain>
        <strain evidence="2 4">Ug99</strain>
    </source>
</reference>
<accession>A0A5B0N0F3</accession>
<proteinExistence type="predicted"/>